<reference evidence="3" key="1">
    <citation type="submission" date="2015-12" db="EMBL/GenBank/DDBJ databases">
        <title>De novo transcriptome assembly of four potential Pierce s Disease insect vectors from Arizona vineyards.</title>
        <authorList>
            <person name="Tassone E.E."/>
        </authorList>
    </citation>
    <scope>NUCLEOTIDE SEQUENCE</scope>
</reference>
<dbReference type="PANTHER" id="PTHR34394:SF1">
    <property type="entry name" value="SIMILAR TO RIKEN CDNA 2310022B05"/>
    <property type="match status" value="1"/>
</dbReference>
<accession>A0A1B6CAI6</accession>
<evidence type="ECO:0000256" key="1">
    <source>
        <dbReference type="SAM" id="MobiDB-lite"/>
    </source>
</evidence>
<sequence>MSSLTIVSKEYLRSLSPLAQKIGEDVDAAQEAYQDLWHTLKFKEQQQVLDETIIDPAAVLKYAEYNKQNLQLYEDFKNNFSWFTKSQLNLFTNINVRNEKLKKMESFSSSTVSPTKTSMIDVSLNESKSKSQSDPSKLLNKLKSKVYILKSSTISDEKRNLIDNKLPVNILSKGTVSKPKTPPPPPPMRCSEQTEKSALLSSDIELNFGDNIPKTGFDFLDNW</sequence>
<feature type="region of interest" description="Disordered" evidence="1">
    <location>
        <begin position="173"/>
        <end position="192"/>
    </location>
</feature>
<evidence type="ECO:0000313" key="4">
    <source>
        <dbReference type="EMBL" id="JAS29942.1"/>
    </source>
</evidence>
<feature type="domain" description="DUF4706" evidence="2">
    <location>
        <begin position="10"/>
        <end position="69"/>
    </location>
</feature>
<dbReference type="EMBL" id="GEDC01007356">
    <property type="protein sequence ID" value="JAS29942.1"/>
    <property type="molecule type" value="Transcribed_RNA"/>
</dbReference>
<dbReference type="AlphaFoldDB" id="A0A1B6CAI6"/>
<dbReference type="PANTHER" id="PTHR34394">
    <property type="entry name" value="SIMILAR TO RIKEN CDNA 2310022B05"/>
    <property type="match status" value="1"/>
</dbReference>
<proteinExistence type="predicted"/>
<evidence type="ECO:0000313" key="3">
    <source>
        <dbReference type="EMBL" id="JAS10473.1"/>
    </source>
</evidence>
<evidence type="ECO:0000259" key="2">
    <source>
        <dbReference type="Pfam" id="PF15797"/>
    </source>
</evidence>
<organism evidence="3">
    <name type="scientific">Clastoptera arizonana</name>
    <name type="common">Arizona spittle bug</name>
    <dbReference type="NCBI Taxonomy" id="38151"/>
    <lineage>
        <taxon>Eukaryota</taxon>
        <taxon>Metazoa</taxon>
        <taxon>Ecdysozoa</taxon>
        <taxon>Arthropoda</taxon>
        <taxon>Hexapoda</taxon>
        <taxon>Insecta</taxon>
        <taxon>Pterygota</taxon>
        <taxon>Neoptera</taxon>
        <taxon>Paraneoptera</taxon>
        <taxon>Hemiptera</taxon>
        <taxon>Auchenorrhyncha</taxon>
        <taxon>Cercopoidea</taxon>
        <taxon>Clastopteridae</taxon>
        <taxon>Clastoptera</taxon>
    </lineage>
</organism>
<protein>
    <recommendedName>
        <fullName evidence="2">DUF4706 domain-containing protein</fullName>
    </recommendedName>
</protein>
<name>A0A1B6CAI6_9HEMI</name>
<gene>
    <name evidence="3" type="ORF">g.20960</name>
    <name evidence="4" type="ORF">g.20963</name>
</gene>
<dbReference type="Pfam" id="PF15797">
    <property type="entry name" value="DUF4706"/>
    <property type="match status" value="1"/>
</dbReference>
<dbReference type="InterPro" id="IPR031600">
    <property type="entry name" value="DUF4706"/>
</dbReference>
<dbReference type="EMBL" id="GEDC01026825">
    <property type="protein sequence ID" value="JAS10473.1"/>
    <property type="molecule type" value="Transcribed_RNA"/>
</dbReference>